<gene>
    <name evidence="3" type="primary">cheD</name>
    <name evidence="4" type="ORF">Tharo_2251</name>
</gene>
<dbReference type="GO" id="GO:0050568">
    <property type="term" value="F:protein-glutamine glutaminase activity"/>
    <property type="evidence" value="ECO:0007669"/>
    <property type="project" value="UniProtKB-UniRule"/>
</dbReference>
<dbReference type="CDD" id="cd16352">
    <property type="entry name" value="CheD"/>
    <property type="match status" value="1"/>
</dbReference>
<dbReference type="InterPro" id="IPR038592">
    <property type="entry name" value="CheD-like_sf"/>
</dbReference>
<accession>A0A2R4BP86</accession>
<dbReference type="InterPro" id="IPR005659">
    <property type="entry name" value="Chemorcpt_Glu_NH3ase_CheD"/>
</dbReference>
<dbReference type="Gene3D" id="3.30.1330.200">
    <property type="match status" value="1"/>
</dbReference>
<protein>
    <recommendedName>
        <fullName evidence="3">Probable chemoreceptor glutamine deamidase CheD</fullName>
        <ecNumber evidence="3">3.5.1.44</ecNumber>
    </recommendedName>
</protein>
<evidence type="ECO:0000256" key="3">
    <source>
        <dbReference type="HAMAP-Rule" id="MF_01440"/>
    </source>
</evidence>
<dbReference type="RefSeq" id="WP_107221298.1">
    <property type="nucleotide sequence ID" value="NZ_CP028339.1"/>
</dbReference>
<sequence length="192" mass="21142">MTATHCYFDRLFNHEAIKILPGEYHVTRSRLLVTVLGSCVAACLRDPGTGIAGMNHFLLPGADDDPANPASARYGAFAMETLIQQMVCAGARRERLVAKVFGGGAMLPHFGSANVGERNAAFVIDFLARERIPLQARDLLGPYPRKIYFFPDSGHARIRVMRGGSTLPLLHRETRYAQHLDTPTDDPAADFF</sequence>
<keyword evidence="2 3" id="KW-0378">Hydrolase</keyword>
<dbReference type="GO" id="GO:0006935">
    <property type="term" value="P:chemotaxis"/>
    <property type="evidence" value="ECO:0007669"/>
    <property type="project" value="UniProtKB-UniRule"/>
</dbReference>
<dbReference type="SUPFAM" id="SSF64438">
    <property type="entry name" value="CNF1/YfiH-like putative cysteine hydrolases"/>
    <property type="match status" value="1"/>
</dbReference>
<evidence type="ECO:0000256" key="2">
    <source>
        <dbReference type="ARBA" id="ARBA00022801"/>
    </source>
</evidence>
<organism evidence="4 5">
    <name type="scientific">Thauera aromatica K172</name>
    <dbReference type="NCBI Taxonomy" id="44139"/>
    <lineage>
        <taxon>Bacteria</taxon>
        <taxon>Pseudomonadati</taxon>
        <taxon>Pseudomonadota</taxon>
        <taxon>Betaproteobacteria</taxon>
        <taxon>Rhodocyclales</taxon>
        <taxon>Zoogloeaceae</taxon>
        <taxon>Thauera</taxon>
    </lineage>
</organism>
<dbReference type="NCBIfam" id="NF010013">
    <property type="entry name" value="PRK13487.1"/>
    <property type="match status" value="1"/>
</dbReference>
<dbReference type="HAMAP" id="MF_01440">
    <property type="entry name" value="CheD"/>
    <property type="match status" value="1"/>
</dbReference>
<proteinExistence type="inferred from homology"/>
<name>A0A2R4BP86_THAAR</name>
<reference evidence="4 5" key="1">
    <citation type="submission" date="2018-03" db="EMBL/GenBank/DDBJ databases">
        <title>Complete genome sequence of Thauera aromatica, a model organism for studying aromatic compound degradation under denitrifying conditions.</title>
        <authorList>
            <person name="Lo H.-Y."/>
            <person name="Goris T."/>
            <person name="Boll M."/>
            <person name="Mueller J.A."/>
        </authorList>
    </citation>
    <scope>NUCLEOTIDE SEQUENCE [LARGE SCALE GENOMIC DNA]</scope>
    <source>
        <strain evidence="4 5">K172</strain>
    </source>
</reference>
<evidence type="ECO:0000313" key="4">
    <source>
        <dbReference type="EMBL" id="AVR89149.1"/>
    </source>
</evidence>
<dbReference type="Pfam" id="PF03975">
    <property type="entry name" value="CheD"/>
    <property type="match status" value="1"/>
</dbReference>
<comment type="catalytic activity">
    <reaction evidence="3">
        <text>L-glutaminyl-[protein] + H2O = L-glutamyl-[protein] + NH4(+)</text>
        <dbReference type="Rhea" id="RHEA:16441"/>
        <dbReference type="Rhea" id="RHEA-COMP:10207"/>
        <dbReference type="Rhea" id="RHEA-COMP:10208"/>
        <dbReference type="ChEBI" id="CHEBI:15377"/>
        <dbReference type="ChEBI" id="CHEBI:28938"/>
        <dbReference type="ChEBI" id="CHEBI:29973"/>
        <dbReference type="ChEBI" id="CHEBI:30011"/>
        <dbReference type="EC" id="3.5.1.44"/>
    </reaction>
</comment>
<dbReference type="PANTHER" id="PTHR35147:SF2">
    <property type="entry name" value="CHEMORECEPTOR GLUTAMINE DEAMIDASE CHED-RELATED"/>
    <property type="match status" value="1"/>
</dbReference>
<dbReference type="InterPro" id="IPR011324">
    <property type="entry name" value="Cytotoxic_necrot_fac-like_cat"/>
</dbReference>
<evidence type="ECO:0000256" key="1">
    <source>
        <dbReference type="ARBA" id="ARBA00022500"/>
    </source>
</evidence>
<dbReference type="OrthoDB" id="9807202at2"/>
<dbReference type="EC" id="3.5.1.44" evidence="3"/>
<dbReference type="AlphaFoldDB" id="A0A2R4BP86"/>
<dbReference type="KEGG" id="tak:Tharo_2251"/>
<evidence type="ECO:0000313" key="5">
    <source>
        <dbReference type="Proteomes" id="UP000241885"/>
    </source>
</evidence>
<keyword evidence="1 3" id="KW-0145">Chemotaxis</keyword>
<comment type="function">
    <text evidence="3">Probably deamidates glutamine residues to glutamate on methyl-accepting chemotaxis receptors (MCPs), playing an important role in chemotaxis.</text>
</comment>
<dbReference type="EMBL" id="CP028339">
    <property type="protein sequence ID" value="AVR89149.1"/>
    <property type="molecule type" value="Genomic_DNA"/>
</dbReference>
<keyword evidence="5" id="KW-1185">Reference proteome</keyword>
<dbReference type="PANTHER" id="PTHR35147">
    <property type="entry name" value="CHEMORECEPTOR GLUTAMINE DEAMIDASE CHED-RELATED"/>
    <property type="match status" value="1"/>
</dbReference>
<dbReference type="Proteomes" id="UP000241885">
    <property type="component" value="Chromosome"/>
</dbReference>
<comment type="similarity">
    <text evidence="3">Belongs to the CheD family.</text>
</comment>